<keyword evidence="3" id="KW-1185">Reference proteome</keyword>
<keyword evidence="1" id="KW-0472">Membrane</keyword>
<proteinExistence type="predicted"/>
<dbReference type="InParanoid" id="A0A0H2RP59"/>
<feature type="transmembrane region" description="Helical" evidence="1">
    <location>
        <begin position="86"/>
        <end position="109"/>
    </location>
</feature>
<dbReference type="AlphaFoldDB" id="A0A0H2RP59"/>
<keyword evidence="1" id="KW-0812">Transmembrane</keyword>
<sequence>MAYGITSQKFLCCLPVRICVFLLSFLEFLSAGIIAGLLWFAVLSKDHHFDGRQKTAAIILASLMTILFIVCLCGFIGSVIRSRSLVSLYSSTLAWLLGFSLGTGIFYIVEMFSLSKAEFTQKCEDGTTDQDAINACQHVNETRFIVTGWLIFQWLIHLYVCIVVNRYVKQLEEEDSVKYHLKDLSSGVNPVYQRAGNRDSLDALATPKAAPYAYSDANHSFGSGAQA</sequence>
<feature type="transmembrane region" description="Helical" evidence="1">
    <location>
        <begin position="55"/>
        <end position="80"/>
    </location>
</feature>
<evidence type="ECO:0000313" key="2">
    <source>
        <dbReference type="EMBL" id="KLO13639.1"/>
    </source>
</evidence>
<evidence type="ECO:0000256" key="1">
    <source>
        <dbReference type="SAM" id="Phobius"/>
    </source>
</evidence>
<dbReference type="Proteomes" id="UP000053477">
    <property type="component" value="Unassembled WGS sequence"/>
</dbReference>
<dbReference type="EMBL" id="KQ085956">
    <property type="protein sequence ID" value="KLO13639.1"/>
    <property type="molecule type" value="Genomic_DNA"/>
</dbReference>
<feature type="transmembrane region" description="Helical" evidence="1">
    <location>
        <begin position="20"/>
        <end position="43"/>
    </location>
</feature>
<evidence type="ECO:0000313" key="3">
    <source>
        <dbReference type="Proteomes" id="UP000053477"/>
    </source>
</evidence>
<dbReference type="OrthoDB" id="3239304at2759"/>
<organism evidence="2 3">
    <name type="scientific">Schizopora paradoxa</name>
    <dbReference type="NCBI Taxonomy" id="27342"/>
    <lineage>
        <taxon>Eukaryota</taxon>
        <taxon>Fungi</taxon>
        <taxon>Dikarya</taxon>
        <taxon>Basidiomycota</taxon>
        <taxon>Agaricomycotina</taxon>
        <taxon>Agaricomycetes</taxon>
        <taxon>Hymenochaetales</taxon>
        <taxon>Schizoporaceae</taxon>
        <taxon>Schizopora</taxon>
    </lineage>
</organism>
<name>A0A0H2RP59_9AGAM</name>
<accession>A0A0H2RP59</accession>
<keyword evidence="1" id="KW-1133">Transmembrane helix</keyword>
<protein>
    <submittedName>
        <fullName evidence="2">Uncharacterized protein</fullName>
    </submittedName>
</protein>
<reference evidence="2 3" key="1">
    <citation type="submission" date="2015-04" db="EMBL/GenBank/DDBJ databases">
        <title>Complete genome sequence of Schizopora paradoxa KUC8140, a cosmopolitan wood degrader in East Asia.</title>
        <authorList>
            <consortium name="DOE Joint Genome Institute"/>
            <person name="Min B."/>
            <person name="Park H."/>
            <person name="Jang Y."/>
            <person name="Kim J.-J."/>
            <person name="Kim K.H."/>
            <person name="Pangilinan J."/>
            <person name="Lipzen A."/>
            <person name="Riley R."/>
            <person name="Grigoriev I.V."/>
            <person name="Spatafora J.W."/>
            <person name="Choi I.-G."/>
        </authorList>
    </citation>
    <scope>NUCLEOTIDE SEQUENCE [LARGE SCALE GENOMIC DNA]</scope>
    <source>
        <strain evidence="2 3">KUC8140</strain>
    </source>
</reference>
<dbReference type="STRING" id="27342.A0A0H2RP59"/>
<gene>
    <name evidence="2" type="ORF">SCHPADRAFT_873754</name>
</gene>